<keyword evidence="6" id="KW-0732">Signal</keyword>
<evidence type="ECO:0000256" key="3">
    <source>
        <dbReference type="ARBA" id="ARBA00022989"/>
    </source>
</evidence>
<feature type="transmembrane region" description="Helical" evidence="5">
    <location>
        <begin position="145"/>
        <end position="170"/>
    </location>
</feature>
<feature type="transmembrane region" description="Helical" evidence="5">
    <location>
        <begin position="190"/>
        <end position="214"/>
    </location>
</feature>
<comment type="caution">
    <text evidence="7">The sequence shown here is derived from an EMBL/GenBank/DDBJ whole genome shotgun (WGS) entry which is preliminary data.</text>
</comment>
<dbReference type="InterPro" id="IPR050579">
    <property type="entry name" value="PMP-22/EMP/MP20-like"/>
</dbReference>
<dbReference type="AlphaFoldDB" id="A0ABD3WVH8"/>
<evidence type="ECO:0000256" key="6">
    <source>
        <dbReference type="SAM" id="SignalP"/>
    </source>
</evidence>
<dbReference type="Gene3D" id="1.20.140.150">
    <property type="match status" value="1"/>
</dbReference>
<keyword evidence="8" id="KW-1185">Reference proteome</keyword>
<feature type="chain" id="PRO_5044862867" evidence="6">
    <location>
        <begin position="24"/>
        <end position="233"/>
    </location>
</feature>
<accession>A0ABD3WVH8</accession>
<evidence type="ECO:0000313" key="7">
    <source>
        <dbReference type="EMBL" id="KAL3877248.1"/>
    </source>
</evidence>
<evidence type="ECO:0000313" key="8">
    <source>
        <dbReference type="Proteomes" id="UP001634394"/>
    </source>
</evidence>
<keyword evidence="2 5" id="KW-0812">Transmembrane</keyword>
<reference evidence="7 8" key="1">
    <citation type="submission" date="2024-11" db="EMBL/GenBank/DDBJ databases">
        <title>Chromosome-level genome assembly of the freshwater bivalve Anodonta woodiana.</title>
        <authorList>
            <person name="Chen X."/>
        </authorList>
    </citation>
    <scope>NUCLEOTIDE SEQUENCE [LARGE SCALE GENOMIC DNA]</scope>
    <source>
        <strain evidence="7">MN2024</strain>
        <tissue evidence="7">Gills</tissue>
    </source>
</reference>
<dbReference type="InterPro" id="IPR004031">
    <property type="entry name" value="PMP22/EMP/MP20/Claudin"/>
</dbReference>
<dbReference type="Proteomes" id="UP001634394">
    <property type="component" value="Unassembled WGS sequence"/>
</dbReference>
<sequence>MAVGRCHMCLLFLALFLILVSLALIVTCVVTDFWYEADGTAKEIVNDTIKRNFSYRFGMWRKCYTQGVPIEVAPEDRQGDCQFTYKHFIKREESAMSYADWKYLNLERSWVGLLISSAAIQLFTVLALICGLWPGDCNPIKKVTLYVIAAVFSLLAAMCGIAGCICFIALRDIDITSNNIYPDKVTHRYSWSFMLAWIGTGLCIVEGFLFICLLRMDYDDVGESNKHKIYSPM</sequence>
<comment type="subcellular location">
    <subcellularLocation>
        <location evidence="1">Membrane</location>
        <topology evidence="1">Multi-pass membrane protein</topology>
    </subcellularLocation>
</comment>
<feature type="transmembrane region" description="Helical" evidence="5">
    <location>
        <begin position="110"/>
        <end position="133"/>
    </location>
</feature>
<dbReference type="Pfam" id="PF13903">
    <property type="entry name" value="Claudin_2"/>
    <property type="match status" value="1"/>
</dbReference>
<evidence type="ECO:0000256" key="2">
    <source>
        <dbReference type="ARBA" id="ARBA00022692"/>
    </source>
</evidence>
<keyword evidence="4 5" id="KW-0472">Membrane</keyword>
<evidence type="ECO:0000256" key="5">
    <source>
        <dbReference type="SAM" id="Phobius"/>
    </source>
</evidence>
<dbReference type="GO" id="GO:0016020">
    <property type="term" value="C:membrane"/>
    <property type="evidence" value="ECO:0007669"/>
    <property type="project" value="UniProtKB-SubCell"/>
</dbReference>
<keyword evidence="3 5" id="KW-1133">Transmembrane helix</keyword>
<dbReference type="EMBL" id="JBJQND010000005">
    <property type="protein sequence ID" value="KAL3877248.1"/>
    <property type="molecule type" value="Genomic_DNA"/>
</dbReference>
<evidence type="ECO:0000256" key="1">
    <source>
        <dbReference type="ARBA" id="ARBA00004141"/>
    </source>
</evidence>
<dbReference type="PANTHER" id="PTHR10671">
    <property type="entry name" value="EPITHELIAL MEMBRANE PROTEIN-RELATED"/>
    <property type="match status" value="1"/>
</dbReference>
<name>A0ABD3WVH8_SINWO</name>
<proteinExistence type="predicted"/>
<evidence type="ECO:0000256" key="4">
    <source>
        <dbReference type="ARBA" id="ARBA00023136"/>
    </source>
</evidence>
<feature type="signal peptide" evidence="6">
    <location>
        <begin position="1"/>
        <end position="23"/>
    </location>
</feature>
<organism evidence="7 8">
    <name type="scientific">Sinanodonta woodiana</name>
    <name type="common">Chinese pond mussel</name>
    <name type="synonym">Anodonta woodiana</name>
    <dbReference type="NCBI Taxonomy" id="1069815"/>
    <lineage>
        <taxon>Eukaryota</taxon>
        <taxon>Metazoa</taxon>
        <taxon>Spiralia</taxon>
        <taxon>Lophotrochozoa</taxon>
        <taxon>Mollusca</taxon>
        <taxon>Bivalvia</taxon>
        <taxon>Autobranchia</taxon>
        <taxon>Heteroconchia</taxon>
        <taxon>Palaeoheterodonta</taxon>
        <taxon>Unionida</taxon>
        <taxon>Unionoidea</taxon>
        <taxon>Unionidae</taxon>
        <taxon>Unioninae</taxon>
        <taxon>Sinanodonta</taxon>
    </lineage>
</organism>
<protein>
    <submittedName>
        <fullName evidence="7">Uncharacterized protein</fullName>
    </submittedName>
</protein>
<gene>
    <name evidence="7" type="ORF">ACJMK2_034981</name>
</gene>
<dbReference type="PANTHER" id="PTHR10671:SF108">
    <property type="entry name" value="CLAUDIN FAMILY PROTEIN-RELATED"/>
    <property type="match status" value="1"/>
</dbReference>